<protein>
    <submittedName>
        <fullName evidence="1">Uncharacterized protein</fullName>
    </submittedName>
</protein>
<accession>A0A6J7WU21</accession>
<reference evidence="1" key="1">
    <citation type="submission" date="2020-05" db="EMBL/GenBank/DDBJ databases">
        <authorList>
            <person name="Chiriac C."/>
            <person name="Salcher M."/>
            <person name="Ghai R."/>
            <person name="Kavagutti S V."/>
        </authorList>
    </citation>
    <scope>NUCLEOTIDE SEQUENCE</scope>
</reference>
<sequence length="211" mass="24282">MKMLILVGPQGSGNHLFAKIFSLHADVSGWEASLKPDGYFIPHWHEPFNDYWNDLSLINKKMMGGNKYAVTSVSSPYMRNFSPKIPDIVGFTSALKSNANIDSQVVVIGRDKNILDLQQRRVRGGPTWGTMQILLNNLEEPPFFVSQELLYLYRGHYLRSLEKQLDFPIEWSSPLVDKILEKDANEKYIVQCEPTQLDDHVKNFIKPPWMK</sequence>
<gene>
    <name evidence="1" type="ORF">UFOVP247_121</name>
</gene>
<proteinExistence type="predicted"/>
<organism evidence="1">
    <name type="scientific">uncultured Caudovirales phage</name>
    <dbReference type="NCBI Taxonomy" id="2100421"/>
    <lineage>
        <taxon>Viruses</taxon>
        <taxon>Duplodnaviria</taxon>
        <taxon>Heunggongvirae</taxon>
        <taxon>Uroviricota</taxon>
        <taxon>Caudoviricetes</taxon>
        <taxon>Peduoviridae</taxon>
        <taxon>Maltschvirus</taxon>
        <taxon>Maltschvirus maltsch</taxon>
    </lineage>
</organism>
<name>A0A6J7WU21_9CAUD</name>
<evidence type="ECO:0000313" key="1">
    <source>
        <dbReference type="EMBL" id="CAB5221260.1"/>
    </source>
</evidence>
<dbReference type="EMBL" id="LR798288">
    <property type="protein sequence ID" value="CAB5221260.1"/>
    <property type="molecule type" value="Genomic_DNA"/>
</dbReference>